<name>A0A9N8HLT2_9STRA</name>
<proteinExistence type="predicted"/>
<comment type="caution">
    <text evidence="1">The sequence shown here is derived from an EMBL/GenBank/DDBJ whole genome shotgun (WGS) entry which is preliminary data.</text>
</comment>
<evidence type="ECO:0000313" key="1">
    <source>
        <dbReference type="EMBL" id="CAB9515233.1"/>
    </source>
</evidence>
<protein>
    <submittedName>
        <fullName evidence="1">Uncharacterized protein</fullName>
    </submittedName>
</protein>
<reference evidence="1" key="1">
    <citation type="submission" date="2020-06" db="EMBL/GenBank/DDBJ databases">
        <authorList>
            <consortium name="Plant Systems Biology data submission"/>
        </authorList>
    </citation>
    <scope>NUCLEOTIDE SEQUENCE</scope>
    <source>
        <strain evidence="1">D6</strain>
    </source>
</reference>
<dbReference type="EMBL" id="CAICTM010000700">
    <property type="protein sequence ID" value="CAB9515233.1"/>
    <property type="molecule type" value="Genomic_DNA"/>
</dbReference>
<evidence type="ECO:0000313" key="2">
    <source>
        <dbReference type="Proteomes" id="UP001153069"/>
    </source>
</evidence>
<accession>A0A9N8HLT2</accession>
<gene>
    <name evidence="1" type="ORF">SEMRO_701_G189751.1</name>
</gene>
<dbReference type="Proteomes" id="UP001153069">
    <property type="component" value="Unassembled WGS sequence"/>
</dbReference>
<keyword evidence="2" id="KW-1185">Reference proteome</keyword>
<sequence length="208" mass="24523">MRINTSQVFSKWLLDKSFYPYNELRATRYSFECRYVLLEAGEVQHPSFRSLKCVAVSSFDPPSLEQLIMSGNAKPMTPDMSCILDSLESWGYFHNIEWYSIVLDMVATMFEEDKPTSKEKMYKQCIYWRVREKAHETYEYESLRHDAVLTYWSDWFDRTYPIVKVSFRVMTLMSEDFVSDIITYVQTRGIVPYPSNMDGPDSITSSED</sequence>
<organism evidence="1 2">
    <name type="scientific">Seminavis robusta</name>
    <dbReference type="NCBI Taxonomy" id="568900"/>
    <lineage>
        <taxon>Eukaryota</taxon>
        <taxon>Sar</taxon>
        <taxon>Stramenopiles</taxon>
        <taxon>Ochrophyta</taxon>
        <taxon>Bacillariophyta</taxon>
        <taxon>Bacillariophyceae</taxon>
        <taxon>Bacillariophycidae</taxon>
        <taxon>Naviculales</taxon>
        <taxon>Naviculaceae</taxon>
        <taxon>Seminavis</taxon>
    </lineage>
</organism>
<dbReference type="AlphaFoldDB" id="A0A9N8HLT2"/>